<reference evidence="2" key="1">
    <citation type="submission" date="2022-01" db="EMBL/GenBank/DDBJ databases">
        <title>Genome Sequence Resource for Two Populations of Ditylenchus destructor, the Migratory Endoparasitic Phytonematode.</title>
        <authorList>
            <person name="Zhang H."/>
            <person name="Lin R."/>
            <person name="Xie B."/>
        </authorList>
    </citation>
    <scope>NUCLEOTIDE SEQUENCE</scope>
    <source>
        <strain evidence="2">BazhouSP</strain>
    </source>
</reference>
<keyword evidence="3" id="KW-1185">Reference proteome</keyword>
<protein>
    <submittedName>
        <fullName evidence="2">Uncharacterized protein</fullName>
    </submittedName>
</protein>
<evidence type="ECO:0000313" key="3">
    <source>
        <dbReference type="Proteomes" id="UP001201812"/>
    </source>
</evidence>
<dbReference type="AlphaFoldDB" id="A0AAD4NH78"/>
<dbReference type="Proteomes" id="UP001201812">
    <property type="component" value="Unassembled WGS sequence"/>
</dbReference>
<gene>
    <name evidence="2" type="ORF">DdX_00547</name>
</gene>
<name>A0AAD4NH78_9BILA</name>
<proteinExistence type="predicted"/>
<feature type="compositionally biased region" description="Basic and acidic residues" evidence="1">
    <location>
        <begin position="11"/>
        <end position="37"/>
    </location>
</feature>
<dbReference type="EMBL" id="JAKKPZ010000001">
    <property type="protein sequence ID" value="KAI1728372.1"/>
    <property type="molecule type" value="Genomic_DNA"/>
</dbReference>
<feature type="region of interest" description="Disordered" evidence="1">
    <location>
        <begin position="1"/>
        <end position="125"/>
    </location>
</feature>
<evidence type="ECO:0000313" key="2">
    <source>
        <dbReference type="EMBL" id="KAI1728372.1"/>
    </source>
</evidence>
<comment type="caution">
    <text evidence="2">The sequence shown here is derived from an EMBL/GenBank/DDBJ whole genome shotgun (WGS) entry which is preliminary data.</text>
</comment>
<accession>A0AAD4NH78</accession>
<feature type="compositionally biased region" description="Basic residues" evidence="1">
    <location>
        <begin position="1"/>
        <end position="10"/>
    </location>
</feature>
<feature type="compositionally biased region" description="Polar residues" evidence="1">
    <location>
        <begin position="63"/>
        <end position="73"/>
    </location>
</feature>
<sequence length="125" mass="13564">MAKYNMRKRPTSTEHKDSTVDKSNKGKNSASKDNKAQEKKRKKKVDQVVREAEVTDVTDDKQTNPATPHSVLSDNAEFAGHSITSKSVSQLFQKSTPTPGILSEVDSDSGVDSDSPGVDSGEIEN</sequence>
<feature type="compositionally biased region" description="Polar residues" evidence="1">
    <location>
        <begin position="82"/>
        <end position="98"/>
    </location>
</feature>
<organism evidence="2 3">
    <name type="scientific">Ditylenchus destructor</name>
    <dbReference type="NCBI Taxonomy" id="166010"/>
    <lineage>
        <taxon>Eukaryota</taxon>
        <taxon>Metazoa</taxon>
        <taxon>Ecdysozoa</taxon>
        <taxon>Nematoda</taxon>
        <taxon>Chromadorea</taxon>
        <taxon>Rhabditida</taxon>
        <taxon>Tylenchina</taxon>
        <taxon>Tylenchomorpha</taxon>
        <taxon>Sphaerularioidea</taxon>
        <taxon>Anguinidae</taxon>
        <taxon>Anguininae</taxon>
        <taxon>Ditylenchus</taxon>
    </lineage>
</organism>
<feature type="compositionally biased region" description="Low complexity" evidence="1">
    <location>
        <begin position="112"/>
        <end position="125"/>
    </location>
</feature>
<evidence type="ECO:0000256" key="1">
    <source>
        <dbReference type="SAM" id="MobiDB-lite"/>
    </source>
</evidence>
<feature type="compositionally biased region" description="Basic and acidic residues" evidence="1">
    <location>
        <begin position="45"/>
        <end position="62"/>
    </location>
</feature>